<dbReference type="GO" id="GO:0016787">
    <property type="term" value="F:hydrolase activity"/>
    <property type="evidence" value="ECO:0007669"/>
    <property type="project" value="InterPro"/>
</dbReference>
<proteinExistence type="predicted"/>
<evidence type="ECO:0000256" key="5">
    <source>
        <dbReference type="ARBA" id="ARBA00022643"/>
    </source>
</evidence>
<evidence type="ECO:0000256" key="1">
    <source>
        <dbReference type="ARBA" id="ARBA00001917"/>
    </source>
</evidence>
<dbReference type="InterPro" id="IPR029039">
    <property type="entry name" value="Flavoprotein-like_sf"/>
</dbReference>
<dbReference type="InterPro" id="IPR002925">
    <property type="entry name" value="Dienelactn_hydro"/>
</dbReference>
<dbReference type="OrthoDB" id="1856718at2759"/>
<comment type="cofactor">
    <cofactor evidence="2">
        <name>FAD</name>
        <dbReference type="ChEBI" id="CHEBI:57692"/>
    </cofactor>
</comment>
<evidence type="ECO:0000256" key="8">
    <source>
        <dbReference type="ARBA" id="ARBA00022857"/>
    </source>
</evidence>
<feature type="domain" description="FAD-binding FR-type" evidence="15">
    <location>
        <begin position="549"/>
        <end position="804"/>
    </location>
</feature>
<dbReference type="Gene3D" id="3.40.50.1820">
    <property type="entry name" value="alpha/beta hydrolase"/>
    <property type="match status" value="1"/>
</dbReference>
<dbReference type="InterPro" id="IPR008254">
    <property type="entry name" value="Flavodoxin/NO_synth"/>
</dbReference>
<dbReference type="PANTHER" id="PTHR19384">
    <property type="entry name" value="NITRIC OXIDE SYNTHASE-RELATED"/>
    <property type="match status" value="1"/>
</dbReference>
<keyword evidence="9" id="KW-0560">Oxidoreductase</keyword>
<keyword evidence="8" id="KW-0521">NADP</keyword>
<dbReference type="EMBL" id="JAFJMO010000004">
    <property type="protein sequence ID" value="KAJ8279715.1"/>
    <property type="molecule type" value="Genomic_DNA"/>
</dbReference>
<dbReference type="Pfam" id="PF01738">
    <property type="entry name" value="DLH"/>
    <property type="match status" value="1"/>
</dbReference>
<keyword evidence="17" id="KW-1185">Reference proteome</keyword>
<dbReference type="Gene3D" id="2.40.30.10">
    <property type="entry name" value="Translation factors"/>
    <property type="match status" value="1"/>
</dbReference>
<dbReference type="InterPro" id="IPR001433">
    <property type="entry name" value="OxRdtase_FAD/NAD-bd"/>
</dbReference>
<dbReference type="FunFam" id="3.40.50.360:FF:000059">
    <property type="entry name" value="5-methyltetrahydrofolate-homocysteine methyltransferase reductase"/>
    <property type="match status" value="1"/>
</dbReference>
<dbReference type="Pfam" id="PF00175">
    <property type="entry name" value="NAD_binding_1"/>
    <property type="match status" value="1"/>
</dbReference>
<evidence type="ECO:0000256" key="12">
    <source>
        <dbReference type="ARBA" id="ARBA00040659"/>
    </source>
</evidence>
<organism evidence="16 17">
    <name type="scientific">Conger conger</name>
    <name type="common">Conger eel</name>
    <name type="synonym">Muraena conger</name>
    <dbReference type="NCBI Taxonomy" id="82655"/>
    <lineage>
        <taxon>Eukaryota</taxon>
        <taxon>Metazoa</taxon>
        <taxon>Chordata</taxon>
        <taxon>Craniata</taxon>
        <taxon>Vertebrata</taxon>
        <taxon>Euteleostomi</taxon>
        <taxon>Actinopterygii</taxon>
        <taxon>Neopterygii</taxon>
        <taxon>Teleostei</taxon>
        <taxon>Anguilliformes</taxon>
        <taxon>Congridae</taxon>
        <taxon>Conger</taxon>
    </lineage>
</organism>
<evidence type="ECO:0000256" key="13">
    <source>
        <dbReference type="SAM" id="MobiDB-lite"/>
    </source>
</evidence>
<evidence type="ECO:0000256" key="6">
    <source>
        <dbReference type="ARBA" id="ARBA00022691"/>
    </source>
</evidence>
<dbReference type="SUPFAM" id="SSF63380">
    <property type="entry name" value="Riboflavin synthase domain-like"/>
    <property type="match status" value="1"/>
</dbReference>
<evidence type="ECO:0000256" key="3">
    <source>
        <dbReference type="ARBA" id="ARBA00022605"/>
    </source>
</evidence>
<dbReference type="InterPro" id="IPR001094">
    <property type="entry name" value="Flavdoxin-like"/>
</dbReference>
<evidence type="ECO:0000256" key="4">
    <source>
        <dbReference type="ARBA" id="ARBA00022630"/>
    </source>
</evidence>
<name>A0A9Q1DSP3_CONCO</name>
<keyword evidence="6" id="KW-0949">S-adenosyl-L-methionine</keyword>
<dbReference type="InterPro" id="IPR029058">
    <property type="entry name" value="AB_hydrolase_fold"/>
</dbReference>
<dbReference type="Gene3D" id="3.40.50.360">
    <property type="match status" value="1"/>
</dbReference>
<dbReference type="GO" id="GO:0030586">
    <property type="term" value="F:[methionine synthase] reductase (NADPH) activity"/>
    <property type="evidence" value="ECO:0007669"/>
    <property type="project" value="UniProtKB-EC"/>
</dbReference>
<dbReference type="Proteomes" id="UP001152803">
    <property type="component" value="Unassembled WGS sequence"/>
</dbReference>
<dbReference type="InterPro" id="IPR017938">
    <property type="entry name" value="Riboflavin_synthase-like_b-brl"/>
</dbReference>
<protein>
    <recommendedName>
        <fullName evidence="12">Methionine synthase reductase</fullName>
        <ecNumber evidence="11">1.16.1.8</ecNumber>
    </recommendedName>
</protein>
<keyword evidence="10" id="KW-0486">Methionine biosynthesis</keyword>
<dbReference type="InterPro" id="IPR001709">
    <property type="entry name" value="Flavoprot_Pyr_Nucl_cyt_Rdtase"/>
</dbReference>
<comment type="cofactor">
    <cofactor evidence="1">
        <name>FMN</name>
        <dbReference type="ChEBI" id="CHEBI:58210"/>
    </cofactor>
</comment>
<dbReference type="AlphaFoldDB" id="A0A9Q1DSP3"/>
<dbReference type="SUPFAM" id="SSF53474">
    <property type="entry name" value="alpha/beta-Hydrolases"/>
    <property type="match status" value="1"/>
</dbReference>
<dbReference type="InterPro" id="IPR017927">
    <property type="entry name" value="FAD-bd_FR_type"/>
</dbReference>
<dbReference type="Pfam" id="PF00667">
    <property type="entry name" value="FAD_binding_1"/>
    <property type="match status" value="1"/>
</dbReference>
<feature type="domain" description="Flavodoxin-like" evidence="14">
    <location>
        <begin position="287"/>
        <end position="430"/>
    </location>
</feature>
<dbReference type="SUPFAM" id="SSF52218">
    <property type="entry name" value="Flavoproteins"/>
    <property type="match status" value="1"/>
</dbReference>
<dbReference type="GO" id="GO:0005829">
    <property type="term" value="C:cytosol"/>
    <property type="evidence" value="ECO:0007669"/>
    <property type="project" value="TreeGrafter"/>
</dbReference>
<dbReference type="PRINTS" id="PR00371">
    <property type="entry name" value="FPNCR"/>
</dbReference>
<keyword evidence="4" id="KW-0285">Flavoprotein</keyword>
<dbReference type="PROSITE" id="PS50902">
    <property type="entry name" value="FLAVODOXIN_LIKE"/>
    <property type="match status" value="1"/>
</dbReference>
<sequence>MYQYQIFPGNMSRCSDTDDSPSCMWLQCATHIPAISRKLTRKMANEANPCPCKIGHKLDYQGRGEEVQIEHIKAYIVNPASSSETAIIVVQDIFGWQLPNTRYMADLLASNGYIAICPDFFVGKEPWNPLHGTPTDMSAFHEWLEDKQPTNINREVDAVLKYLKEQCGASQIAAVGFCWGGVAVHHLALQYPELKAGVSNYGIIRDAEDKYQLQFPTLFIFAEKDPYVPLDQVTTLEKRLQEKCPVDFKVKVFPGQTHGFVHRKQEDINPIGHPSTPAMPFEVKTPLLLLYGSQRGQAKSIAEDLCEQAEEHGFIADAYCLSQLDRYNLERGTAPVVFVVSTTGDGEPPDAAHKFVKGIKTKALPSDHYAHLRYAVLALGDSNYSNFCNCGKTIDSRLQELGGEHFYATGYADDAVGLELVVDPWIEGLWKAAKKVQAEMSTSQDSPECGSVLQISDTGTNKESTKNVVADLKLELLRISESKKESENSPEPAKSVSEGKAVPVEASVAQSLPPLSEAALNVPTLPAPYINVTLLDTPTDQRSDPCLEGTFLQVNVSRASQLTRDDAVKTALLLELDISEQQISYEPGDSFDVVCPNNDHEVEELLQRMGLEEQKNSSVQLQLLPDTKKKAAQIPSYIPENCTLKYLFTWCLEIRTVPKKAFLRALVDCASDPAEKRRLQELCSKQGSADYNRFVRDPSLCLLDLLRTFSSCSPPLHLLIEHLPKLHPRPYSAASSSLRHPGKLHFVFNVVEFPPCPERPVGRRGVCTGWLSDLVSPVLGSTAGSHVPPKVSVSLRTNVSFRLPCDPAVPIIMVGPGTGVAPFIGFLQHREKQRQENPNGVFGETCLFFGCRHKDREFLFREQLESFVEKGILTCLHVSFSRDSPDGNETRTRYVQDNLLLHTQQVANILLQQNGCLYVCGDAKNMAKDVNDVLIEIVQKEQQVDKLEAMKTLAGLRDQKQYLQDIWS</sequence>
<evidence type="ECO:0000313" key="17">
    <source>
        <dbReference type="Proteomes" id="UP001152803"/>
    </source>
</evidence>
<evidence type="ECO:0000256" key="9">
    <source>
        <dbReference type="ARBA" id="ARBA00023002"/>
    </source>
</evidence>
<dbReference type="PRINTS" id="PR00369">
    <property type="entry name" value="FLAVODOXIN"/>
</dbReference>
<accession>A0A9Q1DSP3</accession>
<dbReference type="Pfam" id="PF00258">
    <property type="entry name" value="Flavodoxin_1"/>
    <property type="match status" value="1"/>
</dbReference>
<dbReference type="InterPro" id="IPR003097">
    <property type="entry name" value="CysJ-like_FAD-binding"/>
</dbReference>
<reference evidence="16" key="1">
    <citation type="journal article" date="2023" name="Science">
        <title>Genome structures resolve the early diversification of teleost fishes.</title>
        <authorList>
            <person name="Parey E."/>
            <person name="Louis A."/>
            <person name="Montfort J."/>
            <person name="Bouchez O."/>
            <person name="Roques C."/>
            <person name="Iampietro C."/>
            <person name="Lluch J."/>
            <person name="Castinel A."/>
            <person name="Donnadieu C."/>
            <person name="Desvignes T."/>
            <person name="Floi Bucao C."/>
            <person name="Jouanno E."/>
            <person name="Wen M."/>
            <person name="Mejri S."/>
            <person name="Dirks R."/>
            <person name="Jansen H."/>
            <person name="Henkel C."/>
            <person name="Chen W.J."/>
            <person name="Zahm M."/>
            <person name="Cabau C."/>
            <person name="Klopp C."/>
            <person name="Thompson A.W."/>
            <person name="Robinson-Rechavi M."/>
            <person name="Braasch I."/>
            <person name="Lecointre G."/>
            <person name="Bobe J."/>
            <person name="Postlethwait J.H."/>
            <person name="Berthelot C."/>
            <person name="Roest Crollius H."/>
            <person name="Guiguen Y."/>
        </authorList>
    </citation>
    <scope>NUCLEOTIDE SEQUENCE</scope>
    <source>
        <strain evidence="16">Concon-B</strain>
    </source>
</reference>
<dbReference type="PROSITE" id="PS51384">
    <property type="entry name" value="FAD_FR"/>
    <property type="match status" value="1"/>
</dbReference>
<evidence type="ECO:0000256" key="11">
    <source>
        <dbReference type="ARBA" id="ARBA00039088"/>
    </source>
</evidence>
<evidence type="ECO:0000256" key="7">
    <source>
        <dbReference type="ARBA" id="ARBA00022827"/>
    </source>
</evidence>
<keyword evidence="7" id="KW-0274">FAD</keyword>
<dbReference type="FunFam" id="1.20.990.10:FF:000007">
    <property type="entry name" value="Methionine synthase reductase"/>
    <property type="match status" value="1"/>
</dbReference>
<evidence type="ECO:0000256" key="2">
    <source>
        <dbReference type="ARBA" id="ARBA00001974"/>
    </source>
</evidence>
<dbReference type="EC" id="1.16.1.8" evidence="11"/>
<evidence type="ECO:0000256" key="10">
    <source>
        <dbReference type="ARBA" id="ARBA00023167"/>
    </source>
</evidence>
<dbReference type="FunFam" id="3.40.50.80:FF:000018">
    <property type="entry name" value="NADPH--cytochrome P450 reductase"/>
    <property type="match status" value="1"/>
</dbReference>
<gene>
    <name evidence="16" type="ORF">COCON_G00067810</name>
</gene>
<dbReference type="Gene3D" id="3.40.50.80">
    <property type="entry name" value="Nucleotide-binding domain of ferredoxin-NADP reductase (FNR) module"/>
    <property type="match status" value="1"/>
</dbReference>
<keyword evidence="3" id="KW-0028">Amino-acid biosynthesis</keyword>
<dbReference type="PANTHER" id="PTHR19384:SF84">
    <property type="entry name" value="METHIONINE SYNTHASE REDUCTASE"/>
    <property type="match status" value="1"/>
</dbReference>
<dbReference type="GO" id="GO:0009086">
    <property type="term" value="P:methionine biosynthetic process"/>
    <property type="evidence" value="ECO:0007669"/>
    <property type="project" value="UniProtKB-KW"/>
</dbReference>
<evidence type="ECO:0000259" key="14">
    <source>
        <dbReference type="PROSITE" id="PS50902"/>
    </source>
</evidence>
<evidence type="ECO:0000259" key="15">
    <source>
        <dbReference type="PROSITE" id="PS51384"/>
    </source>
</evidence>
<feature type="region of interest" description="Disordered" evidence="13">
    <location>
        <begin position="482"/>
        <end position="501"/>
    </location>
</feature>
<dbReference type="InterPro" id="IPR023173">
    <property type="entry name" value="NADPH_Cyt_P450_Rdtase_alpha"/>
</dbReference>
<dbReference type="CDD" id="cd06203">
    <property type="entry name" value="methionine_synthase_red"/>
    <property type="match status" value="1"/>
</dbReference>
<keyword evidence="5" id="KW-0288">FMN</keyword>
<dbReference type="GO" id="GO:0050667">
    <property type="term" value="P:homocysteine metabolic process"/>
    <property type="evidence" value="ECO:0007669"/>
    <property type="project" value="TreeGrafter"/>
</dbReference>
<dbReference type="GO" id="GO:0050660">
    <property type="term" value="F:flavin adenine dinucleotide binding"/>
    <property type="evidence" value="ECO:0007669"/>
    <property type="project" value="TreeGrafter"/>
</dbReference>
<dbReference type="SUPFAM" id="SSF52343">
    <property type="entry name" value="Ferredoxin reductase-like, C-terminal NADP-linked domain"/>
    <property type="match status" value="1"/>
</dbReference>
<dbReference type="InterPro" id="IPR039261">
    <property type="entry name" value="FNR_nucleotide-bd"/>
</dbReference>
<dbReference type="Gene3D" id="1.20.990.10">
    <property type="entry name" value="NADPH-cytochrome p450 Reductase, Chain A, domain 3"/>
    <property type="match status" value="1"/>
</dbReference>
<comment type="caution">
    <text evidence="16">The sequence shown here is derived from an EMBL/GenBank/DDBJ whole genome shotgun (WGS) entry which is preliminary data.</text>
</comment>
<evidence type="ECO:0000313" key="16">
    <source>
        <dbReference type="EMBL" id="KAJ8279715.1"/>
    </source>
</evidence>
<dbReference type="GO" id="GO:0010181">
    <property type="term" value="F:FMN binding"/>
    <property type="evidence" value="ECO:0007669"/>
    <property type="project" value="InterPro"/>
</dbReference>